<reference evidence="3 4" key="1">
    <citation type="submission" date="2015-07" db="EMBL/GenBank/DDBJ databases">
        <title>Genome sequencing project for genomic taxonomy and phylogenomics of Bacillus-like bacteria.</title>
        <authorList>
            <person name="Liu B."/>
            <person name="Wang J."/>
            <person name="Zhu Y."/>
            <person name="Liu G."/>
            <person name="Chen Q."/>
            <person name="Chen Z."/>
            <person name="Che J."/>
            <person name="Ge C."/>
            <person name="Shi H."/>
            <person name="Pan Z."/>
            <person name="Liu X."/>
        </authorList>
    </citation>
    <scope>NUCLEOTIDE SEQUENCE [LARGE SCALE GENOMIC DNA]</scope>
    <source>
        <strain evidence="3 4">DSM 54</strain>
    </source>
</reference>
<comment type="caution">
    <text evidence="3">The sequence shown here is derived from an EMBL/GenBank/DDBJ whole genome shotgun (WGS) entry which is preliminary data.</text>
</comment>
<dbReference type="InterPro" id="IPR039552">
    <property type="entry name" value="IS66_C"/>
</dbReference>
<accession>A0A0M9DH23</accession>
<proteinExistence type="predicted"/>
<dbReference type="EMBL" id="LGCI01000011">
    <property type="protein sequence ID" value="KOY80210.1"/>
    <property type="molecule type" value="Genomic_DNA"/>
</dbReference>
<keyword evidence="4" id="KW-1185">Reference proteome</keyword>
<name>A0A0M9DH23_9BACI</name>
<gene>
    <name evidence="3" type="ORF">ADM90_20340</name>
</gene>
<dbReference type="PANTHER" id="PTHR33678:SF1">
    <property type="entry name" value="BLL1576 PROTEIN"/>
    <property type="match status" value="1"/>
</dbReference>
<sequence>LAWLKSKRPQVPPKSKLGEAINYSLNQWPKLITFMKDGRLEIDNNRAERSIKPFVMGRKSWLFSQSMRGATASAIIYSIVETAKENRLNPMSYLNYLFEQLPQIDLDDQEALDQFLPWSKTIPKECRIPDKVK</sequence>
<protein>
    <submittedName>
        <fullName evidence="3">Transposase</fullName>
    </submittedName>
</protein>
<dbReference type="InterPro" id="IPR004291">
    <property type="entry name" value="Transposase_IS66_central"/>
</dbReference>
<evidence type="ECO:0000313" key="4">
    <source>
        <dbReference type="Proteomes" id="UP000037977"/>
    </source>
</evidence>
<evidence type="ECO:0000313" key="3">
    <source>
        <dbReference type="EMBL" id="KOY80210.1"/>
    </source>
</evidence>
<organism evidence="3 4">
    <name type="scientific">Lysinibacillus macroides</name>
    <dbReference type="NCBI Taxonomy" id="33935"/>
    <lineage>
        <taxon>Bacteria</taxon>
        <taxon>Bacillati</taxon>
        <taxon>Bacillota</taxon>
        <taxon>Bacilli</taxon>
        <taxon>Bacillales</taxon>
        <taxon>Bacillaceae</taxon>
        <taxon>Lysinibacillus</taxon>
    </lineage>
</organism>
<dbReference type="AlphaFoldDB" id="A0A0M9DH23"/>
<dbReference type="PATRIC" id="fig|33935.3.peg.4304"/>
<dbReference type="InterPro" id="IPR052344">
    <property type="entry name" value="Transposase-related"/>
</dbReference>
<dbReference type="Pfam" id="PF03050">
    <property type="entry name" value="DDE_Tnp_IS66"/>
    <property type="match status" value="1"/>
</dbReference>
<evidence type="ECO:0000259" key="1">
    <source>
        <dbReference type="Pfam" id="PF03050"/>
    </source>
</evidence>
<feature type="non-terminal residue" evidence="3">
    <location>
        <position position="1"/>
    </location>
</feature>
<evidence type="ECO:0000259" key="2">
    <source>
        <dbReference type="Pfam" id="PF13817"/>
    </source>
</evidence>
<dbReference type="Proteomes" id="UP000037977">
    <property type="component" value="Unassembled WGS sequence"/>
</dbReference>
<dbReference type="OrthoDB" id="9760067at2"/>
<dbReference type="PANTHER" id="PTHR33678">
    <property type="entry name" value="BLL1576 PROTEIN"/>
    <property type="match status" value="1"/>
</dbReference>
<dbReference type="RefSeq" id="WP_152928064.1">
    <property type="nucleotide sequence ID" value="NZ_LGCI01000011.1"/>
</dbReference>
<feature type="domain" description="Transposase IS66 C-terminal" evidence="2">
    <location>
        <begin position="78"/>
        <end position="118"/>
    </location>
</feature>
<dbReference type="Pfam" id="PF13817">
    <property type="entry name" value="DDE_Tnp_IS66_C"/>
    <property type="match status" value="1"/>
</dbReference>
<feature type="domain" description="Transposase IS66 central" evidence="1">
    <location>
        <begin position="2"/>
        <end position="71"/>
    </location>
</feature>